<reference evidence="4" key="2">
    <citation type="submission" date="2022-06" db="UniProtKB">
        <authorList>
            <consortium name="EnsemblMetazoa"/>
        </authorList>
    </citation>
    <scope>IDENTIFICATION</scope>
    <source>
        <strain evidence="4">p50T (Dazao)</strain>
    </source>
</reference>
<evidence type="ECO:0000256" key="1">
    <source>
        <dbReference type="RuleBase" id="RU363044"/>
    </source>
</evidence>
<keyword evidence="5" id="KW-1185">Reference proteome</keyword>
<dbReference type="GO" id="GO:0006310">
    <property type="term" value="P:DNA recombination"/>
    <property type="evidence" value="ECO:0007669"/>
    <property type="project" value="UniProtKB-KW"/>
</dbReference>
<organism evidence="4 5">
    <name type="scientific">Bombyx mori</name>
    <name type="common">Silk moth</name>
    <dbReference type="NCBI Taxonomy" id="7091"/>
    <lineage>
        <taxon>Eukaryota</taxon>
        <taxon>Metazoa</taxon>
        <taxon>Ecdysozoa</taxon>
        <taxon>Arthropoda</taxon>
        <taxon>Hexapoda</taxon>
        <taxon>Insecta</taxon>
        <taxon>Pterygota</taxon>
        <taxon>Neoptera</taxon>
        <taxon>Endopterygota</taxon>
        <taxon>Lepidoptera</taxon>
        <taxon>Glossata</taxon>
        <taxon>Ditrysia</taxon>
        <taxon>Bombycoidea</taxon>
        <taxon>Bombycidae</taxon>
        <taxon>Bombycinae</taxon>
        <taxon>Bombyx</taxon>
    </lineage>
</organism>
<dbReference type="InterPro" id="IPR027417">
    <property type="entry name" value="P-loop_NTPase"/>
</dbReference>
<dbReference type="AlphaFoldDB" id="A0A8R2HPU2"/>
<protein>
    <recommendedName>
        <fullName evidence="1">ATP-dependent DNA helicase</fullName>
        <ecNumber evidence="1">5.6.2.3</ecNumber>
    </recommendedName>
</protein>
<reference evidence="5" key="1">
    <citation type="journal article" date="2008" name="Insect Biochem. Mol. Biol.">
        <title>The genome of a lepidopteran model insect, the silkworm Bombyx mori.</title>
        <authorList>
            <consortium name="International Silkworm Genome Consortium"/>
        </authorList>
    </citation>
    <scope>NUCLEOTIDE SEQUENCE [LARGE SCALE GENOMIC DNA]</scope>
    <source>
        <strain evidence="5">p50T</strain>
    </source>
</reference>
<keyword evidence="1" id="KW-0547">Nucleotide-binding</keyword>
<dbReference type="EnsemblMetazoa" id="XM_021352836.2">
    <property type="protein sequence ID" value="XP_021208511.1"/>
    <property type="gene ID" value="LOC105842614"/>
</dbReference>
<keyword evidence="1" id="KW-0227">DNA damage</keyword>
<keyword evidence="1" id="KW-0347">Helicase</keyword>
<dbReference type="GO" id="GO:0000723">
    <property type="term" value="P:telomere maintenance"/>
    <property type="evidence" value="ECO:0007669"/>
    <property type="project" value="InterPro"/>
</dbReference>
<dbReference type="GO" id="GO:0005524">
    <property type="term" value="F:ATP binding"/>
    <property type="evidence" value="ECO:0007669"/>
    <property type="project" value="UniProtKB-KW"/>
</dbReference>
<keyword evidence="1" id="KW-0067">ATP-binding</keyword>
<keyword evidence="1" id="KW-0233">DNA recombination</keyword>
<dbReference type="Proteomes" id="UP000005204">
    <property type="component" value="Unassembled WGS sequence"/>
</dbReference>
<keyword evidence="1" id="KW-0234">DNA repair</keyword>
<evidence type="ECO:0000256" key="2">
    <source>
        <dbReference type="SAM" id="MobiDB-lite"/>
    </source>
</evidence>
<proteinExistence type="inferred from homology"/>
<dbReference type="InterPro" id="IPR010285">
    <property type="entry name" value="DNA_helicase_pif1-like_DEAD"/>
</dbReference>
<accession>A0A8R2HPU2</accession>
<feature type="compositionally biased region" description="Basic residues" evidence="2">
    <location>
        <begin position="70"/>
        <end position="86"/>
    </location>
</feature>
<name>A0A8R2HPU2_BOMMO</name>
<dbReference type="Pfam" id="PF05970">
    <property type="entry name" value="PIF1"/>
    <property type="match status" value="1"/>
</dbReference>
<feature type="domain" description="DNA helicase Pif1-like DEAD-box helicase" evidence="3">
    <location>
        <begin position="103"/>
        <end position="285"/>
    </location>
</feature>
<dbReference type="GO" id="GO:0016787">
    <property type="term" value="F:hydrolase activity"/>
    <property type="evidence" value="ECO:0007669"/>
    <property type="project" value="UniProtKB-KW"/>
</dbReference>
<dbReference type="Gene3D" id="3.40.50.300">
    <property type="entry name" value="P-loop containing nucleotide triphosphate hydrolases"/>
    <property type="match status" value="1"/>
</dbReference>
<dbReference type="SUPFAM" id="SSF52540">
    <property type="entry name" value="P-loop containing nucleoside triphosphate hydrolases"/>
    <property type="match status" value="2"/>
</dbReference>
<dbReference type="EC" id="5.6.2.3" evidence="1"/>
<evidence type="ECO:0000259" key="3">
    <source>
        <dbReference type="Pfam" id="PF05970"/>
    </source>
</evidence>
<comment type="similarity">
    <text evidence="1">Belongs to the helicase family.</text>
</comment>
<evidence type="ECO:0000313" key="5">
    <source>
        <dbReference type="Proteomes" id="UP000005204"/>
    </source>
</evidence>
<feature type="region of interest" description="Disordered" evidence="2">
    <location>
        <begin position="69"/>
        <end position="92"/>
    </location>
</feature>
<evidence type="ECO:0000313" key="4">
    <source>
        <dbReference type="EnsemblMetazoa" id="XP_021208511.1"/>
    </source>
</evidence>
<keyword evidence="1" id="KW-0378">Hydrolase</keyword>
<dbReference type="PANTHER" id="PTHR47642">
    <property type="entry name" value="ATP-DEPENDENT DNA HELICASE"/>
    <property type="match status" value="1"/>
</dbReference>
<dbReference type="GO" id="GO:0043139">
    <property type="term" value="F:5'-3' DNA helicase activity"/>
    <property type="evidence" value="ECO:0007669"/>
    <property type="project" value="UniProtKB-EC"/>
</dbReference>
<sequence length="346" mass="39083">MMEESTNPEESSNAITIQVDVHHRHYSQLSASIATTSHDCVNEPETTSDLPSIHRDYPKTAAQRMAEYRARKKKETPIVNHRKHKKSDAERAKEYRARKKAKIQSAGPAGCGKTFVIKLLMEIYNRYTDNDGYCNAYITCASTGKAAVAIAGTTVHTALKISLSRLLPLSNETAQQYRTLFKYVKVIIIDEISMISAQLLIKIDSRLKQITGNFQSNFGGLDIIFIGDLRQLPPVRATPIYKQPKQTIVGPILWRNLKFYELDQVMRQANQQFSSILTKIGNGERLDEIEISVIESRFYSVEEAVTKCPQGIRLFNTNHAVTKYNNQILNSYSEKIISTAKDVYSG</sequence>
<comment type="catalytic activity">
    <reaction evidence="1">
        <text>ATP + H2O = ADP + phosphate + H(+)</text>
        <dbReference type="Rhea" id="RHEA:13065"/>
        <dbReference type="ChEBI" id="CHEBI:15377"/>
        <dbReference type="ChEBI" id="CHEBI:15378"/>
        <dbReference type="ChEBI" id="CHEBI:30616"/>
        <dbReference type="ChEBI" id="CHEBI:43474"/>
        <dbReference type="ChEBI" id="CHEBI:456216"/>
        <dbReference type="EC" id="5.6.2.3"/>
    </reaction>
</comment>
<comment type="cofactor">
    <cofactor evidence="1">
        <name>Mg(2+)</name>
        <dbReference type="ChEBI" id="CHEBI:18420"/>
    </cofactor>
</comment>
<dbReference type="InterPro" id="IPR051055">
    <property type="entry name" value="PIF1_helicase"/>
</dbReference>
<dbReference type="GO" id="GO:0006281">
    <property type="term" value="P:DNA repair"/>
    <property type="evidence" value="ECO:0007669"/>
    <property type="project" value="UniProtKB-KW"/>
</dbReference>